<feature type="domain" description="3-hydroxyacyl-CoA dehydrogenase C-terminal" evidence="2">
    <location>
        <begin position="415"/>
        <end position="498"/>
    </location>
</feature>
<proteinExistence type="predicted"/>
<keyword evidence="5" id="KW-1185">Reference proteome</keyword>
<dbReference type="InterPro" id="IPR006108">
    <property type="entry name" value="3HC_DH_C"/>
</dbReference>
<dbReference type="KEGG" id="boz:DBV39_16475"/>
<dbReference type="EMBL" id="CP028901">
    <property type="protein sequence ID" value="AWB35060.1"/>
    <property type="molecule type" value="Genomic_DNA"/>
</dbReference>
<dbReference type="OrthoDB" id="5287258at2"/>
<dbReference type="Pfam" id="PF02737">
    <property type="entry name" value="3HCDH_N"/>
    <property type="match status" value="1"/>
</dbReference>
<evidence type="ECO:0000313" key="4">
    <source>
        <dbReference type="EMBL" id="AWB35060.1"/>
    </source>
</evidence>
<dbReference type="Pfam" id="PF00725">
    <property type="entry name" value="3HCDH"/>
    <property type="match status" value="2"/>
</dbReference>
<dbReference type="NCBIfam" id="NF006124">
    <property type="entry name" value="PRK08268.1"/>
    <property type="match status" value="1"/>
</dbReference>
<dbReference type="SUPFAM" id="SSF48179">
    <property type="entry name" value="6-phosphogluconate dehydrogenase C-terminal domain-like"/>
    <property type="match status" value="2"/>
</dbReference>
<dbReference type="AlphaFoldDB" id="A0A2R4XMM4"/>
<dbReference type="Gene3D" id="1.10.1040.10">
    <property type="entry name" value="N-(1-d-carboxylethyl)-l-norvaline Dehydrogenase, domain 2"/>
    <property type="match status" value="2"/>
</dbReference>
<reference evidence="4 5" key="1">
    <citation type="submission" date="2018-04" db="EMBL/GenBank/DDBJ databases">
        <title>Bordetella sp. HZ20 isolated from seawater.</title>
        <authorList>
            <person name="Sun C."/>
        </authorList>
    </citation>
    <scope>NUCLEOTIDE SEQUENCE [LARGE SCALE GENOMIC DNA]</scope>
    <source>
        <strain evidence="4 5">HZ20</strain>
    </source>
</reference>
<feature type="domain" description="3-hydroxyacyl-CoA dehydrogenase NAD binding" evidence="3">
    <location>
        <begin position="6"/>
        <end position="184"/>
    </location>
</feature>
<dbReference type="GO" id="GO:0070403">
    <property type="term" value="F:NAD+ binding"/>
    <property type="evidence" value="ECO:0007669"/>
    <property type="project" value="InterPro"/>
</dbReference>
<sequence>MTQIKTVGVVGVGAMGKGIVQIAAQAGFDVMMFDQRTEAVQAAKVDIAKVWDSLVAKGRMTESAARESVENLHVAQSLSELARCDVVVEAIIERLDIKQSLFKELEGVVSESCVLVTNTSSLSVTAIASGCTHPQRVAGFHFFNPVPLMKLVEVIDGTRGDPAVGDVLMEFARQMGHTPVRCKDMPGFIVNHAGRGLGTEGFRVVQEQVTDYETVDRVMREQCGFRMGPFELMDLTGLDVSHFVMESIYQQFYDETRFRPSPLGAVRVAAGLYGRKSGGGFYQYANGKKLESELDPVPAFDSLPSVWVSPEHPHGHSIATAWLRQLGAAIQTGNHPDKDSLIVVTPYGEDVATAIAEQSLDPERTIGLDTFGAMSPQRHRTLMVAMTTSPHWRDVAHAIFSMDQVQVSIIQDSPGFIGQRIQAMIVNIACEIAQQGIATPADIDRAVKLGLNYPAGPLSLGDSLGTSRVLEILENMQTVTGDMRYRPSLWLRRRVLLERSLLESPATV</sequence>
<dbReference type="GO" id="GO:0016616">
    <property type="term" value="F:oxidoreductase activity, acting on the CH-OH group of donors, NAD or NADP as acceptor"/>
    <property type="evidence" value="ECO:0007669"/>
    <property type="project" value="InterPro"/>
</dbReference>
<evidence type="ECO:0000259" key="2">
    <source>
        <dbReference type="Pfam" id="PF00725"/>
    </source>
</evidence>
<evidence type="ECO:0000256" key="1">
    <source>
        <dbReference type="ARBA" id="ARBA00023002"/>
    </source>
</evidence>
<feature type="domain" description="3-hydroxyacyl-CoA dehydrogenase C-terminal" evidence="2">
    <location>
        <begin position="187"/>
        <end position="284"/>
    </location>
</feature>
<dbReference type="FunFam" id="3.40.50.720:FF:000009">
    <property type="entry name" value="Fatty oxidation complex, alpha subunit"/>
    <property type="match status" value="1"/>
</dbReference>
<dbReference type="Proteomes" id="UP000244571">
    <property type="component" value="Chromosome"/>
</dbReference>
<dbReference type="PANTHER" id="PTHR48075:SF5">
    <property type="entry name" value="3-HYDROXYBUTYRYL-COA DEHYDROGENASE"/>
    <property type="match status" value="1"/>
</dbReference>
<gene>
    <name evidence="4" type="ORF">DBV39_16475</name>
</gene>
<evidence type="ECO:0000259" key="3">
    <source>
        <dbReference type="Pfam" id="PF02737"/>
    </source>
</evidence>
<name>A0A2R4XMM4_9BURK</name>
<keyword evidence="1" id="KW-0560">Oxidoreductase</keyword>
<dbReference type="SUPFAM" id="SSF51735">
    <property type="entry name" value="NAD(P)-binding Rossmann-fold domains"/>
    <property type="match status" value="1"/>
</dbReference>
<dbReference type="Gene3D" id="3.40.50.720">
    <property type="entry name" value="NAD(P)-binding Rossmann-like Domain"/>
    <property type="match status" value="1"/>
</dbReference>
<dbReference type="InterPro" id="IPR006176">
    <property type="entry name" value="3-OHacyl-CoA_DH_NAD-bd"/>
</dbReference>
<dbReference type="InterPro" id="IPR036291">
    <property type="entry name" value="NAD(P)-bd_dom_sf"/>
</dbReference>
<dbReference type="InterPro" id="IPR008927">
    <property type="entry name" value="6-PGluconate_DH-like_C_sf"/>
</dbReference>
<organism evidence="4 5">
    <name type="scientific">Orrella marina</name>
    <dbReference type="NCBI Taxonomy" id="2163011"/>
    <lineage>
        <taxon>Bacteria</taxon>
        <taxon>Pseudomonadati</taxon>
        <taxon>Pseudomonadota</taxon>
        <taxon>Betaproteobacteria</taxon>
        <taxon>Burkholderiales</taxon>
        <taxon>Alcaligenaceae</taxon>
        <taxon>Orrella</taxon>
    </lineage>
</organism>
<dbReference type="GO" id="GO:0006631">
    <property type="term" value="P:fatty acid metabolic process"/>
    <property type="evidence" value="ECO:0007669"/>
    <property type="project" value="InterPro"/>
</dbReference>
<protein>
    <submittedName>
        <fullName evidence="4">3-hydroxyacyl-CoA dehydrogenase</fullName>
    </submittedName>
</protein>
<dbReference type="PANTHER" id="PTHR48075">
    <property type="entry name" value="3-HYDROXYACYL-COA DEHYDROGENASE FAMILY PROTEIN"/>
    <property type="match status" value="1"/>
</dbReference>
<evidence type="ECO:0000313" key="5">
    <source>
        <dbReference type="Proteomes" id="UP000244571"/>
    </source>
</evidence>
<dbReference type="RefSeq" id="WP_108622470.1">
    <property type="nucleotide sequence ID" value="NZ_CP028901.1"/>
</dbReference>
<accession>A0A2R4XMM4</accession>
<dbReference type="InterPro" id="IPR013328">
    <property type="entry name" value="6PGD_dom2"/>
</dbReference>